<dbReference type="EMBL" id="UOFL01000129">
    <property type="protein sequence ID" value="VAW77333.1"/>
    <property type="molecule type" value="Genomic_DNA"/>
</dbReference>
<organism evidence="1">
    <name type="scientific">hydrothermal vent metagenome</name>
    <dbReference type="NCBI Taxonomy" id="652676"/>
    <lineage>
        <taxon>unclassified sequences</taxon>
        <taxon>metagenomes</taxon>
        <taxon>ecological metagenomes</taxon>
    </lineage>
</organism>
<dbReference type="AlphaFoldDB" id="A0A3B0YMG9"/>
<gene>
    <name evidence="1" type="ORF">MNBD_GAMMA12-3179</name>
</gene>
<protein>
    <submittedName>
        <fullName evidence="1">Uncharacterized protein</fullName>
    </submittedName>
</protein>
<evidence type="ECO:0000313" key="1">
    <source>
        <dbReference type="EMBL" id="VAW77333.1"/>
    </source>
</evidence>
<reference evidence="1" key="1">
    <citation type="submission" date="2018-06" db="EMBL/GenBank/DDBJ databases">
        <authorList>
            <person name="Zhirakovskaya E."/>
        </authorList>
    </citation>
    <scope>NUCLEOTIDE SEQUENCE</scope>
</reference>
<proteinExistence type="predicted"/>
<sequence length="613" mass="70455">MIVNEDFRNAIFNPENIAERALVSRLVDGVNEIAGNELPVDKILSMIDLIIKDPMARQSHCFYANDFRDHVRESIQDKPVIIDADDDAFIRLGLGWQTRKRSEGSEINGKDACTYYLNSIVENLENEIRNELHEYNRYDVIQLLLGNHESAFVVREWWRRTSAAMIALRSDKAVARSAISKNESELNAVLHSTRIIIEIAMCESPITGGGFIGQLGMSRLMAKVLLANNLAGYSDAIRWDVMEPRVLITSLGDIHMNFDFFDNVVSPFGRYNMDESINSYISDYSMKLELPESYANSELDLEEEFCEAWRAEMGATVGEFRLYIDFIEDMGINENKAIISKPKSNFINAAIEENIICKEAVEAILKTMTLLNHSNSKDIPDGFNYRDRQFWRFKRRLSILRRPFIQLETDKDPILIVAPGLVRDSVRYMLQNYYSGGFAGWQLQTSEMRRWVGKSMHKRGTDFSIKVSESLSKLGWNTELELPVTKLLRMGFDTNYGDIDVLAWNYETKRILLIECKDVQFRKTPSEIAEQLADFRGVINDNGKPDYLLKHLNRIKIITTNYEALLSYAGMDVNSIIEGHLIFKNAVPMQYAWEHMKEICSISIHSDLEDFQI</sequence>
<accession>A0A3B0YMG9</accession>
<name>A0A3B0YMG9_9ZZZZ</name>